<protein>
    <submittedName>
        <fullName evidence="2">Uncharacterized protein</fullName>
    </submittedName>
</protein>
<dbReference type="OMA" id="PIMNERR"/>
<accession>A0A803LT59</accession>
<reference evidence="2" key="1">
    <citation type="journal article" date="2017" name="Nature">
        <title>The genome of Chenopodium quinoa.</title>
        <authorList>
            <person name="Jarvis D.E."/>
            <person name="Ho Y.S."/>
            <person name="Lightfoot D.J."/>
            <person name="Schmoeckel S.M."/>
            <person name="Li B."/>
            <person name="Borm T.J.A."/>
            <person name="Ohyanagi H."/>
            <person name="Mineta K."/>
            <person name="Michell C.T."/>
            <person name="Saber N."/>
            <person name="Kharbatia N.M."/>
            <person name="Rupper R.R."/>
            <person name="Sharp A.R."/>
            <person name="Dally N."/>
            <person name="Boughton B.A."/>
            <person name="Woo Y.H."/>
            <person name="Gao G."/>
            <person name="Schijlen E.G.W.M."/>
            <person name="Guo X."/>
            <person name="Momin A.A."/>
            <person name="Negrao S."/>
            <person name="Al-Babili S."/>
            <person name="Gehring C."/>
            <person name="Roessner U."/>
            <person name="Jung C."/>
            <person name="Murphy K."/>
            <person name="Arold S.T."/>
            <person name="Gojobori T."/>
            <person name="van der Linden C.G."/>
            <person name="van Loo E.N."/>
            <person name="Jellen E.N."/>
            <person name="Maughan P.J."/>
            <person name="Tester M."/>
        </authorList>
    </citation>
    <scope>NUCLEOTIDE SEQUENCE [LARGE SCALE GENOMIC DNA]</scope>
    <source>
        <strain evidence="2">cv. PI 614886</strain>
    </source>
</reference>
<feature type="compositionally biased region" description="Low complexity" evidence="1">
    <location>
        <begin position="458"/>
        <end position="467"/>
    </location>
</feature>
<name>A0A803LT59_CHEQI</name>
<dbReference type="Gramene" id="AUR62018403-RA">
    <property type="protein sequence ID" value="AUR62018403-RA:cds"/>
    <property type="gene ID" value="AUR62018403"/>
</dbReference>
<feature type="region of interest" description="Disordered" evidence="1">
    <location>
        <begin position="552"/>
        <end position="573"/>
    </location>
</feature>
<dbReference type="Proteomes" id="UP000596660">
    <property type="component" value="Unplaced"/>
</dbReference>
<evidence type="ECO:0000313" key="2">
    <source>
        <dbReference type="EnsemblPlants" id="AUR62018403-RA:cds"/>
    </source>
</evidence>
<proteinExistence type="predicted"/>
<evidence type="ECO:0000256" key="1">
    <source>
        <dbReference type="SAM" id="MobiDB-lite"/>
    </source>
</evidence>
<sequence>MQASQMMSMPAAVLTIQQRNTPMQSTGLHQLQQGRVIERQNVPQRDALQHPSVQHSRPIMNERRLNIGGYQQQSSLHSFPSTSHPIQASQMMSMPAAVSTMQQRNTPMQSTGLHQLQQGRVIERQNVPQRDALQHPSMQHSRPIMNERRLNIGGYQQQSRPLISSMVKPLEQGTSFHNTSIQKSHMPSSPVDVQKFGVCQSQTSPAQTPSFVIETSIYFILDSTASFLDAGAVNAADWKLLLMEAQGVIQHEKTKNLKNCELMIRFLQFSESELTCIPKGRICKTLSTITHFFNCMKNQAPKVSNEQISVNQLQNTPLVQHAALVSKNVFPQSPFDAPISSLYCPIAPKQIDMQAVLNNGSQGTAEQNSPLNLKRNSEPMQPSDMDRPLKKQQLRKPKKLPKEKDFMDSMFIPSTKPTRGRPRSTKQPPLQKKNTSRVSDPRAMSHNMPSMAAVDSAPTPVTPSSVPQEIREPTQSVSPKETEVQVKFAFIVTSSGTITSSPVDSATTPITPSSAPKEIRELAQSVSPNEIGAIEAARDTEVQDKSASLVTSGTLTTPLPSDGAAESSQAPQSARLPIDRLVRAVQRVSKDTLKRAVNDMFSAINDMDWLPEQG</sequence>
<feature type="compositionally biased region" description="Polar residues" evidence="1">
    <location>
        <begin position="360"/>
        <end position="371"/>
    </location>
</feature>
<feature type="region of interest" description="Disordered" evidence="1">
    <location>
        <begin position="360"/>
        <end position="479"/>
    </location>
</feature>
<evidence type="ECO:0000313" key="3">
    <source>
        <dbReference type="Proteomes" id="UP000596660"/>
    </source>
</evidence>
<dbReference type="EnsemblPlants" id="AUR62018403-RA">
    <property type="protein sequence ID" value="AUR62018403-RA:cds"/>
    <property type="gene ID" value="AUR62018403"/>
</dbReference>
<organism evidence="2 3">
    <name type="scientific">Chenopodium quinoa</name>
    <name type="common">Quinoa</name>
    <dbReference type="NCBI Taxonomy" id="63459"/>
    <lineage>
        <taxon>Eukaryota</taxon>
        <taxon>Viridiplantae</taxon>
        <taxon>Streptophyta</taxon>
        <taxon>Embryophyta</taxon>
        <taxon>Tracheophyta</taxon>
        <taxon>Spermatophyta</taxon>
        <taxon>Magnoliopsida</taxon>
        <taxon>eudicotyledons</taxon>
        <taxon>Gunneridae</taxon>
        <taxon>Pentapetalae</taxon>
        <taxon>Caryophyllales</taxon>
        <taxon>Chenopodiaceae</taxon>
        <taxon>Chenopodioideae</taxon>
        <taxon>Atripliceae</taxon>
        <taxon>Chenopodium</taxon>
    </lineage>
</organism>
<dbReference type="AlphaFoldDB" id="A0A803LT59"/>
<keyword evidence="3" id="KW-1185">Reference proteome</keyword>
<feature type="compositionally biased region" description="Basic residues" evidence="1">
    <location>
        <begin position="390"/>
        <end position="399"/>
    </location>
</feature>
<feature type="compositionally biased region" description="Polar residues" evidence="1">
    <location>
        <begin position="425"/>
        <end position="438"/>
    </location>
</feature>
<reference evidence="2" key="2">
    <citation type="submission" date="2021-03" db="UniProtKB">
        <authorList>
            <consortium name="EnsemblPlants"/>
        </authorList>
    </citation>
    <scope>IDENTIFICATION</scope>
</reference>